<reference evidence="2 3" key="1">
    <citation type="journal article" date="2010" name="Genome Biol. Evol.">
        <title>The sequence of a 1.8-mb bacterial linear plasmid reveals a rich evolutionary reservoir of secondary metabolic pathways.</title>
        <authorList>
            <person name="Medema M.H."/>
            <person name="Trefzer A."/>
            <person name="Kovalchuk A."/>
            <person name="van den Berg M."/>
            <person name="Mueller U."/>
            <person name="Heijne W."/>
            <person name="Wu L."/>
            <person name="Alam M.T."/>
            <person name="Ronning C.M."/>
            <person name="Nierman W.C."/>
            <person name="Bovenberg R.A.L."/>
            <person name="Breitling R."/>
            <person name="Takano E."/>
        </authorList>
    </citation>
    <scope>NUCLEOTIDE SEQUENCE [LARGE SCALE GENOMIC DNA]</scope>
    <source>
        <strain evidence="3">ATCC 27064 / DSM 738 / JCM 4710 / NBRC 13307 / NCIMB 12785 / NRRL 3585 / VKM Ac-602</strain>
        <plasmid evidence="2">pSCL4</plasmid>
    </source>
</reference>
<dbReference type="InterPro" id="IPR036291">
    <property type="entry name" value="NAD(P)-bd_dom_sf"/>
</dbReference>
<dbReference type="Gene3D" id="3.90.25.10">
    <property type="entry name" value="UDP-galactose 4-epimerase, domain 1"/>
    <property type="match status" value="1"/>
</dbReference>
<proteinExistence type="predicted"/>
<dbReference type="Proteomes" id="UP000002357">
    <property type="component" value="Plasmid pSCL4"/>
</dbReference>
<dbReference type="PANTHER" id="PTHR43162:SF1">
    <property type="entry name" value="PRESTALK A DIFFERENTIATION PROTEIN A"/>
    <property type="match status" value="1"/>
</dbReference>
<dbReference type="InterPro" id="IPR051604">
    <property type="entry name" value="Ergot_Alk_Oxidoreductase"/>
</dbReference>
<dbReference type="PANTHER" id="PTHR43162">
    <property type="match status" value="1"/>
</dbReference>
<dbReference type="RefSeq" id="WP_003963364.1">
    <property type="nucleotide sequence ID" value="NZ_CM000914.1"/>
</dbReference>
<organism evidence="2 3">
    <name type="scientific">Streptomyces clavuligerus</name>
    <dbReference type="NCBI Taxonomy" id="1901"/>
    <lineage>
        <taxon>Bacteria</taxon>
        <taxon>Bacillati</taxon>
        <taxon>Actinomycetota</taxon>
        <taxon>Actinomycetes</taxon>
        <taxon>Kitasatosporales</taxon>
        <taxon>Streptomycetaceae</taxon>
        <taxon>Streptomyces</taxon>
    </lineage>
</organism>
<protein>
    <submittedName>
        <fullName evidence="2">Predicted nucleoside-diphosphate sugar epimerase</fullName>
    </submittedName>
</protein>
<dbReference type="SUPFAM" id="SSF51735">
    <property type="entry name" value="NAD(P)-binding Rossmann-fold domains"/>
    <property type="match status" value="1"/>
</dbReference>
<dbReference type="Gene3D" id="3.40.50.720">
    <property type="entry name" value="NAD(P)-binding Rossmann-like Domain"/>
    <property type="match status" value="1"/>
</dbReference>
<sequence>MTNKSTVSTQGTDDKAILVLGGTGKTGRPLVRTLREAGRRVRSASRRGETVFDWFERSTWGPALEGAGAVYLIAPDDPSPVADFVEQATGAGVRRFVVLSGRGIEELPPTLFLGMTAAERAVRASGVEWSILRPNNFNQNFDDDAIWRNQLRAGRLALPTAGVPDPFIDVQDIAEVAAALLTGDSDRQGEVYHLSGPRPVTFEEAVATMAREAGRPITFVELTPERYREELRSAGLPEEAVGEFDLLFEGLRSGHYAEPGDGVQRVLGREPIDFGTYARRAAAAGAWS</sequence>
<keyword evidence="2" id="KW-0614">Plasmid</keyword>
<dbReference type="GeneID" id="93734015"/>
<evidence type="ECO:0000313" key="3">
    <source>
        <dbReference type="Proteomes" id="UP000002357"/>
    </source>
</evidence>
<geneLocation type="plasmid" evidence="2 3">
    <name>pSCL4</name>
</geneLocation>
<dbReference type="InterPro" id="IPR016040">
    <property type="entry name" value="NAD(P)-bd_dom"/>
</dbReference>
<dbReference type="Pfam" id="PF13460">
    <property type="entry name" value="NAD_binding_10"/>
    <property type="match status" value="1"/>
</dbReference>
<accession>D5SKF8</accession>
<gene>
    <name evidence="2" type="ORF">SCLAV_p0914</name>
</gene>
<dbReference type="AlphaFoldDB" id="D5SKF8"/>
<dbReference type="KEGG" id="sclf:BB341_28760"/>
<keyword evidence="3" id="KW-1185">Reference proteome</keyword>
<evidence type="ECO:0000259" key="1">
    <source>
        <dbReference type="Pfam" id="PF13460"/>
    </source>
</evidence>
<evidence type="ECO:0000313" key="2">
    <source>
        <dbReference type="EMBL" id="EFG04401.2"/>
    </source>
</evidence>
<name>D5SKF8_STRCL</name>
<dbReference type="eggNOG" id="COG0702">
    <property type="taxonomic scope" value="Bacteria"/>
</dbReference>
<dbReference type="OrthoDB" id="3250520at2"/>
<feature type="domain" description="NAD(P)-binding" evidence="1">
    <location>
        <begin position="21"/>
        <end position="182"/>
    </location>
</feature>
<dbReference type="EMBL" id="CM000914">
    <property type="protein sequence ID" value="EFG04401.2"/>
    <property type="molecule type" value="Genomic_DNA"/>
</dbReference>